<name>A0ABQ3JUI9_9DEIO</name>
<evidence type="ECO:0008006" key="9">
    <source>
        <dbReference type="Google" id="ProtNLM"/>
    </source>
</evidence>
<dbReference type="InterPro" id="IPR050090">
    <property type="entry name" value="Tyrosine_recombinase_XerCD"/>
</dbReference>
<comment type="caution">
    <text evidence="7">The sequence shown here is derived from an EMBL/GenBank/DDBJ whole genome shotgun (WGS) entry which is preliminary data.</text>
</comment>
<dbReference type="SUPFAM" id="SSF56349">
    <property type="entry name" value="DNA breaking-rejoining enzymes"/>
    <property type="match status" value="1"/>
</dbReference>
<dbReference type="InterPro" id="IPR002104">
    <property type="entry name" value="Integrase_catalytic"/>
</dbReference>
<dbReference type="PANTHER" id="PTHR30349">
    <property type="entry name" value="PHAGE INTEGRASE-RELATED"/>
    <property type="match status" value="1"/>
</dbReference>
<proteinExistence type="predicted"/>
<protein>
    <recommendedName>
        <fullName evidence="9">Site-specific integrase</fullName>
    </recommendedName>
</protein>
<evidence type="ECO:0000313" key="7">
    <source>
        <dbReference type="EMBL" id="GHF58652.1"/>
    </source>
</evidence>
<feature type="domain" description="Tyr recombinase" evidence="5">
    <location>
        <begin position="184"/>
        <end position="365"/>
    </location>
</feature>
<evidence type="ECO:0000313" key="8">
    <source>
        <dbReference type="Proteomes" id="UP000619376"/>
    </source>
</evidence>
<feature type="region of interest" description="Disordered" evidence="4">
    <location>
        <begin position="95"/>
        <end position="119"/>
    </location>
</feature>
<dbReference type="InterPro" id="IPR013762">
    <property type="entry name" value="Integrase-like_cat_sf"/>
</dbReference>
<dbReference type="Pfam" id="PF00589">
    <property type="entry name" value="Phage_integrase"/>
    <property type="match status" value="1"/>
</dbReference>
<dbReference type="PROSITE" id="PS51898">
    <property type="entry name" value="TYR_RECOMBINASE"/>
    <property type="match status" value="1"/>
</dbReference>
<accession>A0ABQ3JUI9</accession>
<evidence type="ECO:0000259" key="5">
    <source>
        <dbReference type="PROSITE" id="PS51898"/>
    </source>
</evidence>
<evidence type="ECO:0000256" key="2">
    <source>
        <dbReference type="ARBA" id="ARBA00023172"/>
    </source>
</evidence>
<evidence type="ECO:0000256" key="4">
    <source>
        <dbReference type="SAM" id="MobiDB-lite"/>
    </source>
</evidence>
<evidence type="ECO:0000256" key="1">
    <source>
        <dbReference type="ARBA" id="ARBA00023125"/>
    </source>
</evidence>
<evidence type="ECO:0000259" key="6">
    <source>
        <dbReference type="PROSITE" id="PS51900"/>
    </source>
</evidence>
<dbReference type="InterPro" id="IPR044068">
    <property type="entry name" value="CB"/>
</dbReference>
<dbReference type="EMBL" id="BNAJ01000012">
    <property type="protein sequence ID" value="GHF58652.1"/>
    <property type="molecule type" value="Genomic_DNA"/>
</dbReference>
<evidence type="ECO:0000256" key="3">
    <source>
        <dbReference type="PROSITE-ProRule" id="PRU01248"/>
    </source>
</evidence>
<keyword evidence="1 3" id="KW-0238">DNA-binding</keyword>
<feature type="domain" description="Core-binding (CB)" evidence="6">
    <location>
        <begin position="31"/>
        <end position="144"/>
    </location>
</feature>
<organism evidence="7 8">
    <name type="scientific">Deinococcus metalli</name>
    <dbReference type="NCBI Taxonomy" id="1141878"/>
    <lineage>
        <taxon>Bacteria</taxon>
        <taxon>Thermotogati</taxon>
        <taxon>Deinococcota</taxon>
        <taxon>Deinococci</taxon>
        <taxon>Deinococcales</taxon>
        <taxon>Deinococcaceae</taxon>
        <taxon>Deinococcus</taxon>
    </lineage>
</organism>
<dbReference type="Proteomes" id="UP000619376">
    <property type="component" value="Unassembled WGS sequence"/>
</dbReference>
<dbReference type="Gene3D" id="1.10.443.10">
    <property type="entry name" value="Intergrase catalytic core"/>
    <property type="match status" value="1"/>
</dbReference>
<dbReference type="Gene3D" id="1.10.150.130">
    <property type="match status" value="1"/>
</dbReference>
<keyword evidence="8" id="KW-1185">Reference proteome</keyword>
<dbReference type="InterPro" id="IPR011010">
    <property type="entry name" value="DNA_brk_join_enz"/>
</dbReference>
<sequence>MRFYVSSMHPHVSLEYRDAAAPHYYLISDNQSFVDAFNLFMREIWVGRTNVNTVRTYAYALLDWFRYAQAEELQLEDVRRSNIVNYVLRLQGAANPQRAKRSPSSPKPGSVNEHTGKKHLPEGYQASTIALRISVLRRFFEILIAEGRGPATSPVPPAGRGFRPEKNQIRYRRISAFVPSPPQRSAHAIPEALLKRFRSEARCARDSALIECLYSTGARAAEVIAITYEDVLWKEQAVFLQTKGRAVKEKVAASRIFFERLKVYLDERGERLRPGDYIWVVRRGATRPMTYPALRAVIQGMNRRFGSNVTLHDFRSTCAVQMARNPLIPLLTIRDQMRHTNLSTTQRYMDSGRIEDFSLLQKHLDDDSHTSLPIVESVEYDQDDLATIFGHINERGSE</sequence>
<gene>
    <name evidence="7" type="ORF">GCM10017781_38670</name>
</gene>
<keyword evidence="2" id="KW-0233">DNA recombination</keyword>
<dbReference type="PROSITE" id="PS51900">
    <property type="entry name" value="CB"/>
    <property type="match status" value="1"/>
</dbReference>
<dbReference type="InterPro" id="IPR010998">
    <property type="entry name" value="Integrase_recombinase_N"/>
</dbReference>
<reference evidence="8" key="1">
    <citation type="journal article" date="2019" name="Int. J. Syst. Evol. Microbiol.">
        <title>The Global Catalogue of Microorganisms (GCM) 10K type strain sequencing project: providing services to taxonomists for standard genome sequencing and annotation.</title>
        <authorList>
            <consortium name="The Broad Institute Genomics Platform"/>
            <consortium name="The Broad Institute Genome Sequencing Center for Infectious Disease"/>
            <person name="Wu L."/>
            <person name="Ma J."/>
        </authorList>
    </citation>
    <scope>NUCLEOTIDE SEQUENCE [LARGE SCALE GENOMIC DNA]</scope>
    <source>
        <strain evidence="8">CGMCC 1.18437</strain>
    </source>
</reference>
<dbReference type="PANTHER" id="PTHR30349:SF81">
    <property type="entry name" value="TYROSINE RECOMBINASE XERC"/>
    <property type="match status" value="1"/>
</dbReference>
<dbReference type="CDD" id="cd00397">
    <property type="entry name" value="DNA_BRE_C"/>
    <property type="match status" value="1"/>
</dbReference>